<keyword evidence="11" id="KW-0968">Cytoplasmic vesicle</keyword>
<keyword evidence="5" id="KW-0813">Transport</keyword>
<dbReference type="GO" id="GO:0030126">
    <property type="term" value="C:COPI vesicle coat"/>
    <property type="evidence" value="ECO:0007669"/>
    <property type="project" value="InterPro"/>
</dbReference>
<protein>
    <submittedName>
        <fullName evidence="14">Clathrin adaptor complex small chain subfamily protein</fullName>
    </submittedName>
</protein>
<comment type="similarity">
    <text evidence="3">Belongs to the adaptor complexes small subunit family.</text>
</comment>
<evidence type="ECO:0000313" key="15">
    <source>
        <dbReference type="Proteomes" id="UP000006769"/>
    </source>
</evidence>
<name>K2GV33_ENTNP</name>
<evidence type="ECO:0000313" key="14">
    <source>
        <dbReference type="EMBL" id="EKE37667.1"/>
    </source>
</evidence>
<comment type="function">
    <text evidence="12">The coatomer is a cytosolic protein complex that binds to dilysine motifs and reversibly associates with Golgi non-clathrin-coated vesicles, which further mediate biosynthetic protein transport from the ER, via the Golgi up to the trans Golgi network. Coatomer complex is required for budding from Golgi membranes, and is essential for the retrograde Golgi-to-ER transport of dilysine-tagged proteins. The zeta subunit may be involved in regulating the coat assembly and, hence, the rate of biosynthetic protein transport due to its association-dissociation properties with the coatomer complex.</text>
</comment>
<dbReference type="AlphaFoldDB" id="K2GV33"/>
<dbReference type="InterPro" id="IPR039652">
    <property type="entry name" value="Coatomer_zeta"/>
</dbReference>
<dbReference type="GO" id="GO:0006890">
    <property type="term" value="P:retrograde vesicle-mediated transport, Golgi to endoplasmic reticulum"/>
    <property type="evidence" value="ECO:0007669"/>
    <property type="project" value="InterPro"/>
</dbReference>
<dbReference type="Pfam" id="PF01217">
    <property type="entry name" value="Clat_adaptor_s"/>
    <property type="match status" value="1"/>
</dbReference>
<evidence type="ECO:0000256" key="11">
    <source>
        <dbReference type="ARBA" id="ARBA00023329"/>
    </source>
</evidence>
<feature type="domain" description="AP complex mu/sigma subunit" evidence="13">
    <location>
        <begin position="13"/>
        <end position="152"/>
    </location>
</feature>
<evidence type="ECO:0000256" key="9">
    <source>
        <dbReference type="ARBA" id="ARBA00023034"/>
    </source>
</evidence>
<keyword evidence="8" id="KW-0653">Protein transport</keyword>
<evidence type="ECO:0000256" key="4">
    <source>
        <dbReference type="ARBA" id="ARBA00011775"/>
    </source>
</evidence>
<proteinExistence type="inferred from homology"/>
<dbReference type="PANTHER" id="PTHR11043">
    <property type="entry name" value="ZETA-COAT PROTEIN"/>
    <property type="match status" value="1"/>
</dbReference>
<organism evidence="14 15">
    <name type="scientific">Entamoeba nuttalli (strain P19)</name>
    <name type="common">Amoeba</name>
    <dbReference type="NCBI Taxonomy" id="1076696"/>
    <lineage>
        <taxon>Eukaryota</taxon>
        <taxon>Amoebozoa</taxon>
        <taxon>Evosea</taxon>
        <taxon>Archamoebae</taxon>
        <taxon>Mastigamoebida</taxon>
        <taxon>Entamoebidae</taxon>
        <taxon>Entamoeba</taxon>
    </lineage>
</organism>
<keyword evidence="10" id="KW-0472">Membrane</keyword>
<evidence type="ECO:0000256" key="2">
    <source>
        <dbReference type="ARBA" id="ARBA00004347"/>
    </source>
</evidence>
<dbReference type="PANTHER" id="PTHR11043:SF0">
    <property type="entry name" value="COATOMER SUBUNIT ZETA"/>
    <property type="match status" value="1"/>
</dbReference>
<evidence type="ECO:0000256" key="3">
    <source>
        <dbReference type="ARBA" id="ARBA00006972"/>
    </source>
</evidence>
<evidence type="ECO:0000256" key="5">
    <source>
        <dbReference type="ARBA" id="ARBA00022448"/>
    </source>
</evidence>
<evidence type="ECO:0000259" key="13">
    <source>
        <dbReference type="Pfam" id="PF01217"/>
    </source>
</evidence>
<dbReference type="InterPro" id="IPR011012">
    <property type="entry name" value="Longin-like_dom_sf"/>
</dbReference>
<dbReference type="GO" id="GO:0000139">
    <property type="term" value="C:Golgi membrane"/>
    <property type="evidence" value="ECO:0007669"/>
    <property type="project" value="UniProtKB-SubCell"/>
</dbReference>
<keyword evidence="6" id="KW-0963">Cytoplasm</keyword>
<keyword evidence="7" id="KW-0931">ER-Golgi transport</keyword>
<dbReference type="GeneID" id="20076168"/>
<dbReference type="GO" id="GO:0006886">
    <property type="term" value="P:intracellular protein transport"/>
    <property type="evidence" value="ECO:0007669"/>
    <property type="project" value="TreeGrafter"/>
</dbReference>
<dbReference type="Gene3D" id="3.30.450.60">
    <property type="match status" value="1"/>
</dbReference>
<dbReference type="FunFam" id="3.30.450.60:FF:000036">
    <property type="entry name" value="Clathrin adaptor complex small chain subfamily protein"/>
    <property type="match status" value="1"/>
</dbReference>
<dbReference type="OrthoDB" id="10249988at2759"/>
<dbReference type="EMBL" id="JH929511">
    <property type="protein sequence ID" value="EKE37667.1"/>
    <property type="molecule type" value="Genomic_DNA"/>
</dbReference>
<evidence type="ECO:0000256" key="12">
    <source>
        <dbReference type="ARBA" id="ARBA00045555"/>
    </source>
</evidence>
<dbReference type="GO" id="GO:0006891">
    <property type="term" value="P:intra-Golgi vesicle-mediated transport"/>
    <property type="evidence" value="ECO:0007669"/>
    <property type="project" value="TreeGrafter"/>
</dbReference>
<dbReference type="Proteomes" id="UP000006769">
    <property type="component" value="Unassembled WGS sequence"/>
</dbReference>
<dbReference type="OMA" id="MNCLFES"/>
<comment type="subcellular location">
    <subcellularLocation>
        <location evidence="2">Cytoplasmic vesicle</location>
        <location evidence="2">COPI-coated vesicle membrane</location>
        <topology evidence="2">Peripheral membrane protein</topology>
        <orientation evidence="2">Cytoplasmic side</orientation>
    </subcellularLocation>
    <subcellularLocation>
        <location evidence="1">Golgi apparatus membrane</location>
        <topology evidence="1">Peripheral membrane protein</topology>
        <orientation evidence="1">Cytoplasmic side</orientation>
    </subcellularLocation>
</comment>
<evidence type="ECO:0000256" key="1">
    <source>
        <dbReference type="ARBA" id="ARBA00004255"/>
    </source>
</evidence>
<keyword evidence="9" id="KW-0333">Golgi apparatus</keyword>
<dbReference type="RefSeq" id="XP_008859989.1">
    <property type="nucleotide sequence ID" value="XM_008861767.1"/>
</dbReference>
<evidence type="ECO:0000256" key="8">
    <source>
        <dbReference type="ARBA" id="ARBA00022927"/>
    </source>
</evidence>
<dbReference type="SUPFAM" id="SSF64356">
    <property type="entry name" value="SNARE-like"/>
    <property type="match status" value="1"/>
</dbReference>
<dbReference type="InterPro" id="IPR022775">
    <property type="entry name" value="AP_mu_sigma_su"/>
</dbReference>
<accession>K2GV33</accession>
<evidence type="ECO:0000256" key="10">
    <source>
        <dbReference type="ARBA" id="ARBA00023136"/>
    </source>
</evidence>
<evidence type="ECO:0000256" key="7">
    <source>
        <dbReference type="ARBA" id="ARBA00022892"/>
    </source>
</evidence>
<comment type="subunit">
    <text evidence="4">Oligomeric complex that consists of at least the alpha, beta, beta', gamma, delta, epsilon and zeta subunits.</text>
</comment>
<gene>
    <name evidence="14" type="ORF">ENU1_189760</name>
</gene>
<sequence length="185" mass="20633">MKKLISVNMNTPTIKALIIIDLDGKRIYSKFYEKNPNVPLHKQHDIETRIAKAVSGKGNSELFLLDKYVVLYRMVSDLIIAALTDPQENELFVSNALNCIVEGFEIIFDKGLDKKIALEFYDKIAIAIDEVIDDGIILEVDSEEMANRVSFKNIKGNETGFGGDGTFTSALNFAKGSLLGLWRGK</sequence>
<evidence type="ECO:0000256" key="6">
    <source>
        <dbReference type="ARBA" id="ARBA00022490"/>
    </source>
</evidence>
<reference evidence="14 15" key="1">
    <citation type="submission" date="2011-11" db="EMBL/GenBank/DDBJ databases">
        <authorList>
            <person name="Hannick L."/>
            <person name="Karamycheva S."/>
            <person name="Lorenzi H."/>
            <person name="Caler E."/>
        </authorList>
    </citation>
    <scope>NUCLEOTIDE SEQUENCE [LARGE SCALE GENOMIC DNA]</scope>
    <source>
        <strain evidence="14 15">P19</strain>
    </source>
</reference>
<dbReference type="VEuPathDB" id="AmoebaDB:ENU1_189760"/>